<organism evidence="1 2">
    <name type="scientific">Prunus armeniaca</name>
    <name type="common">Apricot</name>
    <name type="synonym">Armeniaca vulgaris</name>
    <dbReference type="NCBI Taxonomy" id="36596"/>
    <lineage>
        <taxon>Eukaryota</taxon>
        <taxon>Viridiplantae</taxon>
        <taxon>Streptophyta</taxon>
        <taxon>Embryophyta</taxon>
        <taxon>Tracheophyta</taxon>
        <taxon>Spermatophyta</taxon>
        <taxon>Magnoliopsida</taxon>
        <taxon>eudicotyledons</taxon>
        <taxon>Gunneridae</taxon>
        <taxon>Pentapetalae</taxon>
        <taxon>rosids</taxon>
        <taxon>fabids</taxon>
        <taxon>Rosales</taxon>
        <taxon>Rosaceae</taxon>
        <taxon>Amygdaloideae</taxon>
        <taxon>Amygdaleae</taxon>
        <taxon>Prunus</taxon>
    </lineage>
</organism>
<protein>
    <submittedName>
        <fullName evidence="1">Uncharacterized protein</fullName>
    </submittedName>
</protein>
<dbReference type="Pfam" id="PF05212">
    <property type="entry name" value="DUF707"/>
    <property type="match status" value="1"/>
</dbReference>
<name>A0A6J5V3I0_PRUAR</name>
<dbReference type="AlphaFoldDB" id="A0A6J5V3I0"/>
<dbReference type="EMBL" id="CAEKDK010000006">
    <property type="protein sequence ID" value="CAB4282771.1"/>
    <property type="molecule type" value="Genomic_DNA"/>
</dbReference>
<proteinExistence type="predicted"/>
<sequence>MRNDVVLFLPERIQEIPYGTKSAARKAGGWGTSASYKINVSFMEMMTLVLSRETWRCRAYDSVHGWGLDFSLRRSIELIVHQVIPSVGSQNDLVHEWGLDFLSDDL</sequence>
<reference evidence="1 2" key="1">
    <citation type="submission" date="2020-05" db="EMBL/GenBank/DDBJ databases">
        <authorList>
            <person name="Campoy J."/>
            <person name="Schneeberger K."/>
            <person name="Spophaly S."/>
        </authorList>
    </citation>
    <scope>NUCLEOTIDE SEQUENCE [LARGE SCALE GENOMIC DNA]</scope>
    <source>
        <strain evidence="1">PruArmRojPasFocal</strain>
    </source>
</reference>
<dbReference type="Proteomes" id="UP000507222">
    <property type="component" value="Unassembled WGS sequence"/>
</dbReference>
<dbReference type="InterPro" id="IPR007877">
    <property type="entry name" value="DUF707"/>
</dbReference>
<gene>
    <name evidence="1" type="ORF">CURHAP_LOCUS36413</name>
</gene>
<evidence type="ECO:0000313" key="1">
    <source>
        <dbReference type="EMBL" id="CAB4282771.1"/>
    </source>
</evidence>
<accession>A0A6J5V3I0</accession>
<evidence type="ECO:0000313" key="2">
    <source>
        <dbReference type="Proteomes" id="UP000507222"/>
    </source>
</evidence>